<dbReference type="InterPro" id="IPR000835">
    <property type="entry name" value="HTH_MarR-typ"/>
</dbReference>
<feature type="region of interest" description="Disordered" evidence="1">
    <location>
        <begin position="1"/>
        <end position="21"/>
    </location>
</feature>
<dbReference type="InParanoid" id="A0A420XSX0"/>
<gene>
    <name evidence="3" type="ORF">CLV35_0331</name>
</gene>
<reference evidence="3 4" key="1">
    <citation type="submission" date="2018-10" db="EMBL/GenBank/DDBJ databases">
        <title>Genomic Encyclopedia of Archaeal and Bacterial Type Strains, Phase II (KMG-II): from individual species to whole genera.</title>
        <authorList>
            <person name="Goeker M."/>
        </authorList>
    </citation>
    <scope>NUCLEOTIDE SEQUENCE [LARGE SCALE GENOMIC DNA]</scope>
    <source>
        <strain evidence="3 4">RP-AC37</strain>
    </source>
</reference>
<dbReference type="Pfam" id="PF12802">
    <property type="entry name" value="MarR_2"/>
    <property type="match status" value="1"/>
</dbReference>
<proteinExistence type="predicted"/>
<evidence type="ECO:0000256" key="1">
    <source>
        <dbReference type="SAM" id="MobiDB-lite"/>
    </source>
</evidence>
<dbReference type="Proteomes" id="UP000281955">
    <property type="component" value="Unassembled WGS sequence"/>
</dbReference>
<evidence type="ECO:0000313" key="3">
    <source>
        <dbReference type="EMBL" id="RKS79916.1"/>
    </source>
</evidence>
<comment type="caution">
    <text evidence="3">The sequence shown here is derived from an EMBL/GenBank/DDBJ whole genome shotgun (WGS) entry which is preliminary data.</text>
</comment>
<feature type="domain" description="HTH marR-type" evidence="2">
    <location>
        <begin position="29"/>
        <end position="161"/>
    </location>
</feature>
<sequence length="162" mass="17601">MASERSAPPPAGRSAAATKTVPPAADVSPFAMGLLLRQAHEQVAEAMDEVLRPFGIERRHLMVLMRLDADGPLSQRDLVVLTRHDKASMVRIVDDLERLGLASREAVVGDRRLRAVTLTDEGRRVFADAHRAATPAADSALQPLTAGEIAQLRGLLRRLTSR</sequence>
<dbReference type="PANTHER" id="PTHR33164:SF99">
    <property type="entry name" value="MARR FAMILY REGULATORY PROTEIN"/>
    <property type="match status" value="1"/>
</dbReference>
<dbReference type="InterPro" id="IPR036388">
    <property type="entry name" value="WH-like_DNA-bd_sf"/>
</dbReference>
<dbReference type="InterPro" id="IPR039422">
    <property type="entry name" value="MarR/SlyA-like"/>
</dbReference>
<dbReference type="GO" id="GO:0006950">
    <property type="term" value="P:response to stress"/>
    <property type="evidence" value="ECO:0007669"/>
    <property type="project" value="TreeGrafter"/>
</dbReference>
<dbReference type="SUPFAM" id="SSF46785">
    <property type="entry name" value="Winged helix' DNA-binding domain"/>
    <property type="match status" value="1"/>
</dbReference>
<dbReference type="InterPro" id="IPR036390">
    <property type="entry name" value="WH_DNA-bd_sf"/>
</dbReference>
<evidence type="ECO:0000313" key="4">
    <source>
        <dbReference type="Proteomes" id="UP000281955"/>
    </source>
</evidence>
<accession>A0A420XSX0</accession>
<dbReference type="PROSITE" id="PS50995">
    <property type="entry name" value="HTH_MARR_2"/>
    <property type="match status" value="1"/>
</dbReference>
<dbReference type="SMART" id="SM00347">
    <property type="entry name" value="HTH_MARR"/>
    <property type="match status" value="1"/>
</dbReference>
<dbReference type="Gene3D" id="1.10.10.10">
    <property type="entry name" value="Winged helix-like DNA-binding domain superfamily/Winged helix DNA-binding domain"/>
    <property type="match status" value="1"/>
</dbReference>
<evidence type="ECO:0000259" key="2">
    <source>
        <dbReference type="PROSITE" id="PS50995"/>
    </source>
</evidence>
<protein>
    <submittedName>
        <fullName evidence="3">DNA-binding MarR family transcriptional regulator</fullName>
    </submittedName>
</protein>
<keyword evidence="3" id="KW-0238">DNA-binding</keyword>
<dbReference type="PANTHER" id="PTHR33164">
    <property type="entry name" value="TRANSCRIPTIONAL REGULATOR, MARR FAMILY"/>
    <property type="match status" value="1"/>
</dbReference>
<dbReference type="GO" id="GO:0003700">
    <property type="term" value="F:DNA-binding transcription factor activity"/>
    <property type="evidence" value="ECO:0007669"/>
    <property type="project" value="InterPro"/>
</dbReference>
<dbReference type="AlphaFoldDB" id="A0A420XSX0"/>
<name>A0A420XSX0_9ACTN</name>
<organism evidence="3 4">
    <name type="scientific">Motilibacter peucedani</name>
    <dbReference type="NCBI Taxonomy" id="598650"/>
    <lineage>
        <taxon>Bacteria</taxon>
        <taxon>Bacillati</taxon>
        <taxon>Actinomycetota</taxon>
        <taxon>Actinomycetes</taxon>
        <taxon>Motilibacterales</taxon>
        <taxon>Motilibacteraceae</taxon>
        <taxon>Motilibacter</taxon>
    </lineage>
</organism>
<dbReference type="PRINTS" id="PR00598">
    <property type="entry name" value="HTHMARR"/>
</dbReference>
<feature type="compositionally biased region" description="Low complexity" evidence="1">
    <location>
        <begin position="1"/>
        <end position="17"/>
    </location>
</feature>
<keyword evidence="4" id="KW-1185">Reference proteome</keyword>
<dbReference type="EMBL" id="RBWV01000009">
    <property type="protein sequence ID" value="RKS79916.1"/>
    <property type="molecule type" value="Genomic_DNA"/>
</dbReference>
<dbReference type="GO" id="GO:0003677">
    <property type="term" value="F:DNA binding"/>
    <property type="evidence" value="ECO:0007669"/>
    <property type="project" value="UniProtKB-KW"/>
</dbReference>